<name>A0A549T0U8_9HYPH</name>
<gene>
    <name evidence="8" type="ORF">FNA46_20080</name>
</gene>
<dbReference type="GO" id="GO:0009368">
    <property type="term" value="C:endopeptidase Clp complex"/>
    <property type="evidence" value="ECO:0007669"/>
    <property type="project" value="TreeGrafter"/>
</dbReference>
<organism evidence="8 9">
    <name type="scientific">Rhizobium straminoryzae</name>
    <dbReference type="NCBI Taxonomy" id="1387186"/>
    <lineage>
        <taxon>Bacteria</taxon>
        <taxon>Pseudomonadati</taxon>
        <taxon>Pseudomonadota</taxon>
        <taxon>Alphaproteobacteria</taxon>
        <taxon>Hyphomicrobiales</taxon>
        <taxon>Rhizobiaceae</taxon>
        <taxon>Rhizobium/Agrobacterium group</taxon>
        <taxon>Rhizobium</taxon>
    </lineage>
</organism>
<keyword evidence="4" id="KW-0378">Hydrolase</keyword>
<keyword evidence="9" id="KW-1185">Reference proteome</keyword>
<dbReference type="Proteomes" id="UP000316801">
    <property type="component" value="Unassembled WGS sequence"/>
</dbReference>
<keyword evidence="3 8" id="KW-0645">Protease</keyword>
<dbReference type="NCBIfam" id="NF045542">
    <property type="entry name" value="Clp_rel_HeadMat"/>
    <property type="match status" value="1"/>
</dbReference>
<dbReference type="InterPro" id="IPR023562">
    <property type="entry name" value="ClpP/TepA"/>
</dbReference>
<keyword evidence="2" id="KW-0963">Cytoplasm</keyword>
<accession>A0A549T0U8</accession>
<dbReference type="Gene3D" id="3.90.226.10">
    <property type="entry name" value="2-enoyl-CoA Hydratase, Chain A, domain 1"/>
    <property type="match status" value="1"/>
</dbReference>
<reference evidence="8 9" key="1">
    <citation type="submission" date="2019-07" db="EMBL/GenBank/DDBJ databases">
        <title>Ln-dependent methylotrophs.</title>
        <authorList>
            <person name="Tani A."/>
        </authorList>
    </citation>
    <scope>NUCLEOTIDE SEQUENCE [LARGE SCALE GENOMIC DNA]</scope>
    <source>
        <strain evidence="8 9">SM12</strain>
    </source>
</reference>
<feature type="region of interest" description="Disordered" evidence="7">
    <location>
        <begin position="206"/>
        <end position="232"/>
    </location>
</feature>
<dbReference type="PANTHER" id="PTHR10381:SF70">
    <property type="entry name" value="ATP-DEPENDENT CLP PROTEASE PROTEOLYTIC SUBUNIT"/>
    <property type="match status" value="1"/>
</dbReference>
<feature type="region of interest" description="Disordered" evidence="7">
    <location>
        <begin position="319"/>
        <end position="357"/>
    </location>
</feature>
<dbReference type="EMBL" id="VJMG01000065">
    <property type="protein sequence ID" value="TRL35502.1"/>
    <property type="molecule type" value="Genomic_DNA"/>
</dbReference>
<evidence type="ECO:0000256" key="2">
    <source>
        <dbReference type="ARBA" id="ARBA00022490"/>
    </source>
</evidence>
<evidence type="ECO:0000256" key="7">
    <source>
        <dbReference type="SAM" id="MobiDB-lite"/>
    </source>
</evidence>
<evidence type="ECO:0000256" key="5">
    <source>
        <dbReference type="ARBA" id="ARBA00022825"/>
    </source>
</evidence>
<evidence type="ECO:0000256" key="3">
    <source>
        <dbReference type="ARBA" id="ARBA00022670"/>
    </source>
</evidence>
<comment type="similarity">
    <text evidence="1 6">Belongs to the peptidase S14 family.</text>
</comment>
<dbReference type="GO" id="GO:0004252">
    <property type="term" value="F:serine-type endopeptidase activity"/>
    <property type="evidence" value="ECO:0007669"/>
    <property type="project" value="InterPro"/>
</dbReference>
<protein>
    <recommendedName>
        <fullName evidence="6">ATP-dependent Clp protease proteolytic subunit</fullName>
    </recommendedName>
</protein>
<evidence type="ECO:0000313" key="9">
    <source>
        <dbReference type="Proteomes" id="UP000316801"/>
    </source>
</evidence>
<dbReference type="AlphaFoldDB" id="A0A549T0U8"/>
<dbReference type="GO" id="GO:0006515">
    <property type="term" value="P:protein quality control for misfolded or incompletely synthesized proteins"/>
    <property type="evidence" value="ECO:0007669"/>
    <property type="project" value="TreeGrafter"/>
</dbReference>
<dbReference type="PRINTS" id="PR00127">
    <property type="entry name" value="CLPPROTEASEP"/>
</dbReference>
<proteinExistence type="inferred from homology"/>
<dbReference type="RefSeq" id="WP_143126992.1">
    <property type="nucleotide sequence ID" value="NZ_VJMG01000065.1"/>
</dbReference>
<dbReference type="SUPFAM" id="SSF52096">
    <property type="entry name" value="ClpP/crotonase"/>
    <property type="match status" value="1"/>
</dbReference>
<evidence type="ECO:0000256" key="1">
    <source>
        <dbReference type="ARBA" id="ARBA00007039"/>
    </source>
</evidence>
<dbReference type="GO" id="GO:0051117">
    <property type="term" value="F:ATPase binding"/>
    <property type="evidence" value="ECO:0007669"/>
    <property type="project" value="TreeGrafter"/>
</dbReference>
<sequence>MTVLVNGELVLYGFVGESYWGDGFTAREVLDALIQHGRDEPITVRINSGGGYVDDGIAIFNALKAHAGKVTVIVDAMAASSASVIAMAGDERLMRTGSMMMIHDPSGGVWGTAADMEAYAKVMEKHAENLASIYAEVTGSDPADIRTDMKAELWMNAEEAVSKGFATAQDKARAKAAAAHDYSVYAHAPQKLVALSQRNDWTRARAQIPAEASAPAKPSIDKEKTMADQNAADVTTADTSKLIAQAVAQALADSKARIKAITGSDEAKGREALAEHLAHETEMTVETALAALKAAPAASTQPASQQATGSYEQQRLAAASLAMPGSTQPTGGAGSDGSWQTAVARANKKMAALKTGR</sequence>
<comment type="caution">
    <text evidence="8">The sequence shown here is derived from an EMBL/GenBank/DDBJ whole genome shotgun (WGS) entry which is preliminary data.</text>
</comment>
<dbReference type="Pfam" id="PF00574">
    <property type="entry name" value="CLP_protease"/>
    <property type="match status" value="1"/>
</dbReference>
<keyword evidence="5" id="KW-0720">Serine protease</keyword>
<evidence type="ECO:0000256" key="6">
    <source>
        <dbReference type="RuleBase" id="RU003567"/>
    </source>
</evidence>
<dbReference type="InterPro" id="IPR001907">
    <property type="entry name" value="ClpP"/>
</dbReference>
<dbReference type="PANTHER" id="PTHR10381">
    <property type="entry name" value="ATP-DEPENDENT CLP PROTEASE PROTEOLYTIC SUBUNIT"/>
    <property type="match status" value="1"/>
</dbReference>
<dbReference type="InterPro" id="IPR029045">
    <property type="entry name" value="ClpP/crotonase-like_dom_sf"/>
</dbReference>
<dbReference type="GO" id="GO:0004176">
    <property type="term" value="F:ATP-dependent peptidase activity"/>
    <property type="evidence" value="ECO:0007669"/>
    <property type="project" value="InterPro"/>
</dbReference>
<evidence type="ECO:0000313" key="8">
    <source>
        <dbReference type="EMBL" id="TRL35502.1"/>
    </source>
</evidence>
<dbReference type="CDD" id="cd07016">
    <property type="entry name" value="S14_ClpP_1"/>
    <property type="match status" value="1"/>
</dbReference>
<evidence type="ECO:0000256" key="4">
    <source>
        <dbReference type="ARBA" id="ARBA00022801"/>
    </source>
</evidence>